<accession>A0ABS0BWY0</accession>
<dbReference type="Gene3D" id="1.10.8.60">
    <property type="match status" value="1"/>
</dbReference>
<dbReference type="InterPro" id="IPR004815">
    <property type="entry name" value="Lon_bac/euk-typ"/>
</dbReference>
<dbReference type="InterPro" id="IPR003593">
    <property type="entry name" value="AAA+_ATPase"/>
</dbReference>
<dbReference type="EMBL" id="JACBGI020000003">
    <property type="protein sequence ID" value="MBF6057336.1"/>
    <property type="molecule type" value="Genomic_DNA"/>
</dbReference>
<comment type="catalytic activity">
    <reaction evidence="9 10 11">
        <text>Hydrolysis of proteins in presence of ATP.</text>
        <dbReference type="EC" id="3.4.21.53"/>
    </reaction>
</comment>
<dbReference type="InterPro" id="IPR014721">
    <property type="entry name" value="Ribsml_uS5_D2-typ_fold_subgr"/>
</dbReference>
<comment type="induction">
    <text evidence="9">By heat shock.</text>
</comment>
<organism evidence="15 16">
    <name type="scientific">Thiomicrorhabdus heinhorstiae</name>
    <dbReference type="NCBI Taxonomy" id="2748010"/>
    <lineage>
        <taxon>Bacteria</taxon>
        <taxon>Pseudomonadati</taxon>
        <taxon>Pseudomonadota</taxon>
        <taxon>Gammaproteobacteria</taxon>
        <taxon>Thiotrichales</taxon>
        <taxon>Piscirickettsiaceae</taxon>
        <taxon>Thiomicrorhabdus</taxon>
    </lineage>
</organism>
<gene>
    <name evidence="9 15" type="primary">lon</name>
    <name evidence="15" type="ORF">H8792_003185</name>
</gene>
<keyword evidence="4 9" id="KW-0547">Nucleotide-binding</keyword>
<keyword evidence="8 9" id="KW-0346">Stress response</keyword>
<dbReference type="SUPFAM" id="SSF52540">
    <property type="entry name" value="P-loop containing nucleoside triphosphate hydrolases"/>
    <property type="match status" value="1"/>
</dbReference>
<dbReference type="Proteomes" id="UP001193680">
    <property type="component" value="Unassembled WGS sequence"/>
</dbReference>
<dbReference type="PIRSF" id="PIRSF001174">
    <property type="entry name" value="Lon_proteas"/>
    <property type="match status" value="1"/>
</dbReference>
<dbReference type="InterPro" id="IPR046336">
    <property type="entry name" value="Lon_prtase_N_sf"/>
</dbReference>
<dbReference type="SUPFAM" id="SSF54211">
    <property type="entry name" value="Ribosomal protein S5 domain 2-like"/>
    <property type="match status" value="1"/>
</dbReference>
<feature type="domain" description="Lon N-terminal" evidence="14">
    <location>
        <begin position="66"/>
        <end position="262"/>
    </location>
</feature>
<evidence type="ECO:0000313" key="16">
    <source>
        <dbReference type="Proteomes" id="UP001193680"/>
    </source>
</evidence>
<dbReference type="GO" id="GO:0004252">
    <property type="term" value="F:serine-type endopeptidase activity"/>
    <property type="evidence" value="ECO:0007669"/>
    <property type="project" value="UniProtKB-EC"/>
</dbReference>
<dbReference type="InterPro" id="IPR054594">
    <property type="entry name" value="Lon_lid"/>
</dbReference>
<comment type="similarity">
    <text evidence="9 10 11 12">Belongs to the peptidase S16 family.</text>
</comment>
<evidence type="ECO:0000259" key="14">
    <source>
        <dbReference type="PROSITE" id="PS51787"/>
    </source>
</evidence>
<reference evidence="15 16" key="2">
    <citation type="submission" date="2020-11" db="EMBL/GenBank/DDBJ databases">
        <title>Sulfur oxidizing isolate from Hospital Hole Sinkhole.</title>
        <authorList>
            <person name="Scott K.M."/>
        </authorList>
    </citation>
    <scope>NUCLEOTIDE SEQUENCE [LARGE SCALE GENOMIC DNA]</scope>
    <source>
        <strain evidence="15 16">HH1</strain>
    </source>
</reference>
<dbReference type="NCBIfam" id="TIGR00763">
    <property type="entry name" value="lon"/>
    <property type="match status" value="1"/>
</dbReference>
<evidence type="ECO:0000256" key="6">
    <source>
        <dbReference type="ARBA" id="ARBA00022825"/>
    </source>
</evidence>
<feature type="domain" description="Lon proteolytic" evidence="13">
    <location>
        <begin position="649"/>
        <end position="831"/>
    </location>
</feature>
<feature type="binding site" evidence="9">
    <location>
        <begin position="415"/>
        <end position="422"/>
    </location>
    <ligand>
        <name>ATP</name>
        <dbReference type="ChEBI" id="CHEBI:30616"/>
    </ligand>
</feature>
<feature type="active site" evidence="9 11">
    <location>
        <position position="780"/>
    </location>
</feature>
<comment type="function">
    <text evidence="9">ATP-dependent serine protease that mediates the selective degradation of mutant and abnormal proteins as well as certain short-lived regulatory proteins. Required for cellular homeostasis and for survival from DNA damage and developmental changes induced by stress. Degrades polypeptides processively to yield small peptide fragments that are 5 to 10 amino acids long. Binds to DNA in a double-stranded, site-specific manner.</text>
</comment>
<keyword evidence="5 9" id="KW-0378">Hydrolase</keyword>
<dbReference type="PANTHER" id="PTHR43718:SF2">
    <property type="entry name" value="LON PROTEASE HOMOLOG, MITOCHONDRIAL"/>
    <property type="match status" value="1"/>
</dbReference>
<keyword evidence="7 9" id="KW-0067">ATP-binding</keyword>
<evidence type="ECO:0000256" key="12">
    <source>
        <dbReference type="RuleBase" id="RU000591"/>
    </source>
</evidence>
<dbReference type="InterPro" id="IPR003959">
    <property type="entry name" value="ATPase_AAA_core"/>
</dbReference>
<comment type="subcellular location">
    <subcellularLocation>
        <location evidence="1 9 10">Cytoplasm</location>
    </subcellularLocation>
</comment>
<proteinExistence type="evidence at transcript level"/>
<evidence type="ECO:0000256" key="9">
    <source>
        <dbReference type="HAMAP-Rule" id="MF_01973"/>
    </source>
</evidence>
<dbReference type="Pfam" id="PF00004">
    <property type="entry name" value="AAA"/>
    <property type="match status" value="1"/>
</dbReference>
<dbReference type="InterPro" id="IPR003111">
    <property type="entry name" value="Lon_prtase_N"/>
</dbReference>
<dbReference type="InterPro" id="IPR015947">
    <property type="entry name" value="PUA-like_sf"/>
</dbReference>
<evidence type="ECO:0000256" key="2">
    <source>
        <dbReference type="ARBA" id="ARBA00022490"/>
    </source>
</evidence>
<evidence type="ECO:0000256" key="10">
    <source>
        <dbReference type="PIRNR" id="PIRNR001174"/>
    </source>
</evidence>
<dbReference type="CDD" id="cd19500">
    <property type="entry name" value="RecA-like_Lon"/>
    <property type="match status" value="1"/>
</dbReference>
<comment type="subunit">
    <text evidence="9 10">Homohexamer. Organized in a ring with a central cavity.</text>
</comment>
<dbReference type="SMART" id="SM00464">
    <property type="entry name" value="LON"/>
    <property type="match status" value="1"/>
</dbReference>
<evidence type="ECO:0000256" key="4">
    <source>
        <dbReference type="ARBA" id="ARBA00022741"/>
    </source>
</evidence>
<dbReference type="Gene3D" id="2.30.130.40">
    <property type="entry name" value="LON domain-like"/>
    <property type="match status" value="1"/>
</dbReference>
<dbReference type="Gene3D" id="1.20.5.5270">
    <property type="match status" value="1"/>
</dbReference>
<dbReference type="InterPro" id="IPR027543">
    <property type="entry name" value="Lon_bac"/>
</dbReference>
<dbReference type="SUPFAM" id="SSF88697">
    <property type="entry name" value="PUA domain-like"/>
    <property type="match status" value="1"/>
</dbReference>
<sequence>MDESLSSDEAALREEEIIEAIELDEEQLAELEQFSQAVLEGEHIGSEESETAGALAKPELTLPREVFLLPVKERPFFPGQQLPILLNRSSWNTTFAAIQAKQCKYIGLIYVNTDEHDKAKPEDFSRVGTLVKISEPRVKDEYIQLIAEGVKRFEIEQWISPQAPYRARINYPADIFKGSEKVIKAYGLAIMNAFRELLPLNPLYSEELRFFLNRYSASEPSHLADFAAGLTTADSAKLQDILETFDLAQRMEKVLALFKHEIEVTKLQFNIRERVEENLTEHQREFFLRQQLYEIQKELGITKDDQSLDRDRFEERIEMLALSEEAHKKADEELQKLSSLDPQSPEYNVARNWLEWLTQLPWGQHSEDNLDLNRARGILDKGHDGLDDVKNRILEFLAVGALKGEVSGSIICLVGPPGVGKTSIGRSIADALDRKFYRFSVGGMRDEAEIKGHRRTYIGAMPGKFIQALKDCETSNPVIMLDEIDKIGASYQGDPASALLEVLDPEQNSEFMDHFMDVRFDLSKALFICTANTLDSIPGPLLDRMEVIRLSGYITEEKVQIAKHHLWPSLLQEAGLDKHKVQITTPAIRHVIEGYAREAGVRNLKKQLAKLVRKLALRFVTEGEDQTRIHVNELEEMLGQPRFTAEKMNQQIGTVTGLAWTSLGGATLNIEAGRIHTLNRGFKLSGQLGEVMQESAGIAYSFISSSLQKYKADPEFFDKAFVHLHVPDGATPKDGPSAGITMATALLSLARNEAIKAPLAMTGELSLTGLVLPVGGIREKVIAAKRIGIRELILPEDNRKDYQELPDYLKSDLDVHFAKHFDDVARLTFNIRSKSLALKTYLANKAAEEEREATLGDTHH</sequence>
<dbReference type="PANTHER" id="PTHR43718">
    <property type="entry name" value="LON PROTEASE"/>
    <property type="match status" value="1"/>
</dbReference>
<dbReference type="HAMAP" id="MF_01973">
    <property type="entry name" value="lon_bact"/>
    <property type="match status" value="1"/>
</dbReference>
<keyword evidence="16" id="KW-1185">Reference proteome</keyword>
<evidence type="ECO:0000256" key="1">
    <source>
        <dbReference type="ARBA" id="ARBA00004496"/>
    </source>
</evidence>
<dbReference type="PRINTS" id="PR00830">
    <property type="entry name" value="ENDOLAPTASE"/>
</dbReference>
<dbReference type="InterPro" id="IPR020568">
    <property type="entry name" value="Ribosomal_Su5_D2-typ_SF"/>
</dbReference>
<dbReference type="SMART" id="SM00382">
    <property type="entry name" value="AAA"/>
    <property type="match status" value="1"/>
</dbReference>
<comment type="caution">
    <text evidence="15">The sequence shown here is derived from an EMBL/GenBank/DDBJ whole genome shotgun (WGS) entry which is preliminary data.</text>
</comment>
<evidence type="ECO:0000256" key="3">
    <source>
        <dbReference type="ARBA" id="ARBA00022670"/>
    </source>
</evidence>
<evidence type="ECO:0000259" key="13">
    <source>
        <dbReference type="PROSITE" id="PS51786"/>
    </source>
</evidence>
<feature type="active site" evidence="9 11">
    <location>
        <position position="737"/>
    </location>
</feature>
<dbReference type="InterPro" id="IPR027417">
    <property type="entry name" value="P-loop_NTPase"/>
</dbReference>
<protein>
    <recommendedName>
        <fullName evidence="9 10">Lon protease</fullName>
        <ecNumber evidence="9 10">3.4.21.53</ecNumber>
    </recommendedName>
    <alternativeName>
        <fullName evidence="9">ATP-dependent protease La</fullName>
    </alternativeName>
</protein>
<name>A0ABS0BWY0_9GAMM</name>
<keyword evidence="6 9" id="KW-0720">Serine protease</keyword>
<dbReference type="PROSITE" id="PS01046">
    <property type="entry name" value="LON_SER"/>
    <property type="match status" value="1"/>
</dbReference>
<dbReference type="InterPro" id="IPR008269">
    <property type="entry name" value="Lon_proteolytic"/>
</dbReference>
<keyword evidence="3 9" id="KW-0645">Protease</keyword>
<dbReference type="EC" id="3.4.21.53" evidence="9 10"/>
<keyword evidence="2 9" id="KW-0963">Cytoplasm</keyword>
<dbReference type="PROSITE" id="PS51787">
    <property type="entry name" value="LON_N"/>
    <property type="match status" value="1"/>
</dbReference>
<dbReference type="Pfam" id="PF05362">
    <property type="entry name" value="Lon_C"/>
    <property type="match status" value="1"/>
</dbReference>
<evidence type="ECO:0000256" key="11">
    <source>
        <dbReference type="PROSITE-ProRule" id="PRU01122"/>
    </source>
</evidence>
<dbReference type="Pfam" id="PF22667">
    <property type="entry name" value="Lon_lid"/>
    <property type="match status" value="1"/>
</dbReference>
<reference evidence="15 16" key="1">
    <citation type="submission" date="2020-06" db="EMBL/GenBank/DDBJ databases">
        <authorList>
            <person name="Scott K."/>
        </authorList>
    </citation>
    <scope>NUCLEOTIDE SEQUENCE [LARGE SCALE GENOMIC DNA]</scope>
    <source>
        <strain evidence="15 16">HH1</strain>
    </source>
</reference>
<evidence type="ECO:0000313" key="15">
    <source>
        <dbReference type="EMBL" id="MBF6057336.1"/>
    </source>
</evidence>
<evidence type="ECO:0000256" key="5">
    <source>
        <dbReference type="ARBA" id="ARBA00022801"/>
    </source>
</evidence>
<dbReference type="PROSITE" id="PS51786">
    <property type="entry name" value="LON_PROTEOLYTIC"/>
    <property type="match status" value="1"/>
</dbReference>
<dbReference type="InterPro" id="IPR027065">
    <property type="entry name" value="Lon_Prtase"/>
</dbReference>
<dbReference type="Gene3D" id="1.20.58.1480">
    <property type="match status" value="1"/>
</dbReference>
<dbReference type="Gene3D" id="3.40.50.300">
    <property type="entry name" value="P-loop containing nucleotide triphosphate hydrolases"/>
    <property type="match status" value="1"/>
</dbReference>
<dbReference type="InterPro" id="IPR008268">
    <property type="entry name" value="Peptidase_S16_AS"/>
</dbReference>
<dbReference type="Gene3D" id="3.30.230.10">
    <property type="match status" value="1"/>
</dbReference>
<evidence type="ECO:0000256" key="7">
    <source>
        <dbReference type="ARBA" id="ARBA00022840"/>
    </source>
</evidence>
<dbReference type="Pfam" id="PF02190">
    <property type="entry name" value="LON_substr_bdg"/>
    <property type="match status" value="1"/>
</dbReference>
<evidence type="ECO:0000256" key="8">
    <source>
        <dbReference type="ARBA" id="ARBA00023016"/>
    </source>
</evidence>